<feature type="domain" description="HNH nuclease" evidence="1">
    <location>
        <begin position="29"/>
        <end position="82"/>
    </location>
</feature>
<organism evidence="2 3">
    <name type="scientific">Bacteroides graminisolvens</name>
    <dbReference type="NCBI Taxonomy" id="477666"/>
    <lineage>
        <taxon>Bacteria</taxon>
        <taxon>Pseudomonadati</taxon>
        <taxon>Bacteroidota</taxon>
        <taxon>Bacteroidia</taxon>
        <taxon>Bacteroidales</taxon>
        <taxon>Bacteroidaceae</taxon>
        <taxon>Bacteroides</taxon>
    </lineage>
</organism>
<dbReference type="AlphaFoldDB" id="A0A3D2SBZ7"/>
<protein>
    <recommendedName>
        <fullName evidence="1">HNH nuclease domain-containing protein</fullName>
    </recommendedName>
</protein>
<evidence type="ECO:0000259" key="1">
    <source>
        <dbReference type="SMART" id="SM00507"/>
    </source>
</evidence>
<proteinExistence type="predicted"/>
<sequence>MSQQLNCYNRIFKRNILIKMVRRQTVSKKLQFEVFKRDKFTCQCCGRKAPDVILNVCHINPISMGGENSLLNLITNCVDCNNGKRDKILDDKSFIEKRRLQSELLQEQREQIALMFEWQKSLSNLEDDTVNLIVEYVENKISPYSLNESGKRSVRKWINDFSVNEILDAIEEAAKTYLKYDKEKLQIDSVELFISKISGIIVVKNMPPIKQKIAYIKGIARNRFSYWDDKKGAMIINNYVEALEEYGWTEVQITNDLETEVIPKTKGANSWSEWRDIIEDWIEDIKNWERPEKKKEEVILSTENIESYALDDISSTKNKIETLLYIGKAFPDFNEKSEEGLKIEIFRMIYDFVCRQEELYAECNTIPDVKTISDELDNPIDKYFVLPDDYMNEWKPLSWGALFGITQKNDYLIHDNLPNVYNSLIHSIYQQPKRTKETNWKQKFKKTPNCKQEKTKINVERNGKLPMLSF</sequence>
<dbReference type="SMART" id="SM00507">
    <property type="entry name" value="HNHc"/>
    <property type="match status" value="1"/>
</dbReference>
<reference evidence="2 3" key="1">
    <citation type="journal article" date="2018" name="Nat. Biotechnol.">
        <title>A standardized bacterial taxonomy based on genome phylogeny substantially revises the tree of life.</title>
        <authorList>
            <person name="Parks D.H."/>
            <person name="Chuvochina M."/>
            <person name="Waite D.W."/>
            <person name="Rinke C."/>
            <person name="Skarshewski A."/>
            <person name="Chaumeil P.A."/>
            <person name="Hugenholtz P."/>
        </authorList>
    </citation>
    <scope>NUCLEOTIDE SEQUENCE [LARGE SCALE GENOMIC DNA]</scope>
    <source>
        <strain evidence="2">UBA9667</strain>
    </source>
</reference>
<dbReference type="CDD" id="cd00085">
    <property type="entry name" value="HNHc"/>
    <property type="match status" value="1"/>
</dbReference>
<dbReference type="PANTHER" id="PTHR33877:SF2">
    <property type="entry name" value="OS07G0170200 PROTEIN"/>
    <property type="match status" value="1"/>
</dbReference>
<dbReference type="Pfam" id="PF14279">
    <property type="entry name" value="HNH_5"/>
    <property type="match status" value="1"/>
</dbReference>
<dbReference type="Proteomes" id="UP000263098">
    <property type="component" value="Unassembled WGS sequence"/>
</dbReference>
<dbReference type="PANTHER" id="PTHR33877">
    <property type="entry name" value="SLL1193 PROTEIN"/>
    <property type="match status" value="1"/>
</dbReference>
<dbReference type="InterPro" id="IPR003615">
    <property type="entry name" value="HNH_nuc"/>
</dbReference>
<evidence type="ECO:0000313" key="2">
    <source>
        <dbReference type="EMBL" id="HCK23364.1"/>
    </source>
</evidence>
<dbReference type="EMBL" id="DPVG01000036">
    <property type="protein sequence ID" value="HCK23364.1"/>
    <property type="molecule type" value="Genomic_DNA"/>
</dbReference>
<evidence type="ECO:0000313" key="3">
    <source>
        <dbReference type="Proteomes" id="UP000263098"/>
    </source>
</evidence>
<comment type="caution">
    <text evidence="2">The sequence shown here is derived from an EMBL/GenBank/DDBJ whole genome shotgun (WGS) entry which is preliminary data.</text>
</comment>
<gene>
    <name evidence="2" type="ORF">DHW31_01030</name>
</gene>
<dbReference type="Gene3D" id="1.10.30.50">
    <property type="match status" value="1"/>
</dbReference>
<dbReference type="InterPro" id="IPR029471">
    <property type="entry name" value="HNH_5"/>
</dbReference>
<dbReference type="InterPro" id="IPR052892">
    <property type="entry name" value="NA-targeting_endonuclease"/>
</dbReference>
<name>A0A3D2SBZ7_9BACE</name>
<accession>A0A3D2SBZ7</accession>